<feature type="domain" description="Gliding motility protein SprA N-terminal" evidence="2">
    <location>
        <begin position="1140"/>
        <end position="1676"/>
    </location>
</feature>
<dbReference type="NCBIfam" id="TIGR04189">
    <property type="entry name" value="surface_SprA"/>
    <property type="match status" value="1"/>
</dbReference>
<proteinExistence type="predicted"/>
<keyword evidence="1" id="KW-0732">Signal</keyword>
<feature type="domain" description="Gliding motility protein SprA N-terminal" evidence="2">
    <location>
        <begin position="217"/>
        <end position="414"/>
    </location>
</feature>
<dbReference type="HOGENOM" id="CLU_228605_0_0_10"/>
<dbReference type="InterPro" id="IPR026377">
    <property type="entry name" value="Cell_surface_SprA"/>
</dbReference>
<organism evidence="3 4">
    <name type="scientific">Leadbetterella byssophila (strain DSM 17132 / JCM 16389 / KACC 11308 / NBRC 106382 / 4M15)</name>
    <dbReference type="NCBI Taxonomy" id="649349"/>
    <lineage>
        <taxon>Bacteria</taxon>
        <taxon>Pseudomonadati</taxon>
        <taxon>Bacteroidota</taxon>
        <taxon>Cytophagia</taxon>
        <taxon>Cytophagales</taxon>
        <taxon>Leadbetterellaceae</taxon>
        <taxon>Leadbetterella</taxon>
    </lineage>
</organism>
<dbReference type="Pfam" id="PF14349">
    <property type="entry name" value="SprA_N"/>
    <property type="match status" value="2"/>
</dbReference>
<dbReference type="EMBL" id="CP002305">
    <property type="protein sequence ID" value="ADQ16372.1"/>
    <property type="molecule type" value="Genomic_DNA"/>
</dbReference>
<dbReference type="eggNOG" id="COG4797">
    <property type="taxonomic scope" value="Bacteria"/>
</dbReference>
<accession>E4RY44</accession>
<dbReference type="Proteomes" id="UP000007435">
    <property type="component" value="Chromosome"/>
</dbReference>
<dbReference type="KEGG" id="lby:Lbys_0610"/>
<dbReference type="RefSeq" id="WP_013407424.1">
    <property type="nucleotide sequence ID" value="NC_014655.1"/>
</dbReference>
<dbReference type="OrthoDB" id="9806090at2"/>
<evidence type="ECO:0000256" key="1">
    <source>
        <dbReference type="SAM" id="SignalP"/>
    </source>
</evidence>
<dbReference type="PROSITE" id="PS51257">
    <property type="entry name" value="PROKAR_LIPOPROTEIN"/>
    <property type="match status" value="1"/>
</dbReference>
<gene>
    <name evidence="3" type="ordered locus">Lbys_0610</name>
</gene>
<evidence type="ECO:0000259" key="2">
    <source>
        <dbReference type="Pfam" id="PF14349"/>
    </source>
</evidence>
<keyword evidence="4" id="KW-1185">Reference proteome</keyword>
<sequence length="2465" mass="280676">MRRRVPCYLILILLGACFSSAAQKTDSTRSKIPAFYNWTDVYLNRFSYNRPPLFNLNPNQLSTNVLFNPQVGNFSVTEKAGKNVDVKIPEALTFNEYSSIQNAMLRKSIIRDIERAQDGYTDYTGKRIRPLLESNKIFDKIFGDKLPEFKPNGFIQVMAYHHRLRNDNPTSLYNRDRSYFDFDQQIAVNFNNFFNKQNLPNTEQISREIMSDGRLQDINNLMKKPGEIKEKVNIQGNFDTKSIFTFDNRMKINFRNDPEDILQAVELGNISFPNRSQLIPGVENLLGAKVGLKFGKLDITGVVAQQNSKTKSIVLNNGSQNRNFEIRADNYEENRHFFLAQFFRDNYERSLKSLPIITSGVMITRVEVYVTNRTYSVETNRNILALSDLAENAPFGNTVNPNPEYSTADNRANNLNDNVIKNNGFSRNIDQISSSASALGLTLGRDFEILRGAKRLQESDFEFNKDLGYISLRTPLRNDEVIAVAYEYTYRNPRTNKSETYRVGELTEDYVNRSESDAIVLKMLKSSNIRNHLNHPMWNLMMKNIYNLGQGQLKQDGFQMRIVYKDDDSGMDVPFLADIPSLKEVPLLSLLGLDRLNYNNEAITSRQIGDGNFDFIEGVTVHSRLGRIIFPVLEPFGDHLRSKIENEGGNYVQKYVFDDLYDKTLTDAQQNTLKNKFFLSGTFLSGGADIPLPLGASPSSVRVYAGGTELKMGVDYTVDQQMGTVQLVNRSLLNSGKAIRVDYEEADMFQTQIRRMFGLRMDYTVNRNLRIGATLQDLRENTPGFTTRTSIGNEPVNNTIWGLDLNYKKTGIGLTKLLDALPGVQTKEPSSVLLNAEFAQLIPGVNSKKVNNSSMIDDFEYARNINDLSRQPNRWRLGSTPPQFLKDITPDPTQDMAYQYHYRRAKMSVYTVDMTTYFSGQGGAGIIPPNLSNEARTNPFTANFNIQDILVGRSMPTFAEQIPTSILDISYFPSEPGMYNYNTNLKPDGTLNTNPRTNFGSVMRGITFDADFDNSNVEYLEFWMMNPFAGEIPLSQPVTNTTGGKLLIQLGDVSEDVIPDGRFNFENGIRPDSLNGSAANRPYIKTPWGKAPDIQFMVDAFENDEMIRKLQDVGLDGLSNEEEREYVNPNAPNSRGIKGYLEEVRKKVTNLAALQKILDDPSKDDFRHFLDPSFDNGATFIERYKDYLGMENNSPYNKDQANADIIYANTNSIDKEDINQDNTINELEDFYEYEIDLRPDAGRGIASSPYIVDKVEVAATDQRPQTTWYLFRVPIRNYTRKSSESENASFKSIRFMRLVTTDWEQPVVMRFATMQLVSNQYRVYANKIQDTTSSYQETPIDPLSKTVIKSTTVSIEENGCPTGVDCGDSKPYPYAVPPGFVRDVNYATQARMEFNEQALSLSVEKLDPKDSRGVFKNTDLNLNMYKRIKMFVHMHTEESNAENLGMFLRIGTDLKNNYYEVEIPRLKRSMRGETAPTLIWPEENEIDIPLEELRNLKLRRNKNSTTENFRQEYAEMVMVDGTASGTESPVMREYRLAVKGNPDLSKVMTIMIGVRNNSGEIKDFTIWTNELRASGFDTQDKGTAGLVSMDVKLADLGTLNLNGNFRNFGFGSVQDKISNRLQEDNYSYGGALNLALDKFLPMKWGLNIPFFVNYDKQVSVPGFNPLDRDIRLDVALQEDNLNPFQKNLTRDLVSDISTTTGFNFMNVHKVKGANATKNHFYDIENFSISYAQNRIYRSNILMANNDQSFTSAGLTYRYSPKGVQWEPFKKAARLDSTGLKFLRALSFAPIPSMVNFEMYNEQVFYRTKYRDRNLQDLPGENLIKYYYGNRNYDLQWNLTRSITLVYGARMQAILDDVDGQVTAEQDVKFGSRLFSKGRTKNYTQNIKATWRLPLQDIYALDWITANSTFDTKYGFRSVAFGQPTDGPAEYQFGHLLENGRDLGLDGRVDLVKLYNKVGYLRRANTPNAPRQRFTRAAGDDDEMAPEANKFAKAVTRLLMAARGINGRFALTETTTLPGFLEIPEFFGLSSANGGLAPGIPFVLGSQDPNKTIERAVENGWLSRNVQQYNPVIQTRGYTFDYSTNLEPIKDLRIIIKGNIARNNDLSYIYQPNEENNFEKFSPVRGGSFKMSFWSFKTSFKKVNSDPSSGYYYEPFANLQENRRKVLDIIEMRNPGIQLSENSQDVLIPAFFAAYTGRDVEDIMSKKKYTRKGSNTFNPFLGFPMPNWQINYGGIEKFVGLRSLFSNITLSHSFVSSYSVGNFTSNLMYSDLALLDYRASMGRGYTLGSELNSFTNLLDPVYIMSSIVMEEKFAPFLGVNFTTKGSFSGNFAWNKDRMALMNLSNAQVSETHGNDFVFGFGMKKNNVVLPLRTRDGNNIILPNDLVFRIDFTLRDLKMIQRKLDGDALIKSGFRTLQVRPNLQYTFNKRVSMTMYWEKMVNNPYVTQQYYTNNATFGVTARFNLAD</sequence>
<protein>
    <submittedName>
        <fullName evidence="3">Gliding motility-related protein</fullName>
    </submittedName>
</protein>
<evidence type="ECO:0000313" key="3">
    <source>
        <dbReference type="EMBL" id="ADQ16372.1"/>
    </source>
</evidence>
<evidence type="ECO:0000313" key="4">
    <source>
        <dbReference type="Proteomes" id="UP000007435"/>
    </source>
</evidence>
<dbReference type="STRING" id="649349.Lbys_0610"/>
<feature type="chain" id="PRO_5003188274" evidence="1">
    <location>
        <begin position="22"/>
        <end position="2465"/>
    </location>
</feature>
<name>E4RY44_LEAB4</name>
<feature type="signal peptide" evidence="1">
    <location>
        <begin position="1"/>
        <end position="21"/>
    </location>
</feature>
<dbReference type="InterPro" id="IPR025684">
    <property type="entry name" value="SprA_N_dom"/>
</dbReference>
<reference key="1">
    <citation type="submission" date="2010-11" db="EMBL/GenBank/DDBJ databases">
        <title>The complete genome of Leadbetterella byssophila DSM 17132.</title>
        <authorList>
            <consortium name="US DOE Joint Genome Institute (JGI-PGF)"/>
            <person name="Lucas S."/>
            <person name="Copeland A."/>
            <person name="Lapidus A."/>
            <person name="Glavina del Rio T."/>
            <person name="Dalin E."/>
            <person name="Tice H."/>
            <person name="Bruce D."/>
            <person name="Goodwin L."/>
            <person name="Pitluck S."/>
            <person name="Kyrpides N."/>
            <person name="Mavromatis K."/>
            <person name="Ivanova N."/>
            <person name="Teshima H."/>
            <person name="Brettin T."/>
            <person name="Detter J.C."/>
            <person name="Han C."/>
            <person name="Tapia R."/>
            <person name="Land M."/>
            <person name="Hauser L."/>
            <person name="Markowitz V."/>
            <person name="Cheng J.-F."/>
            <person name="Hugenholtz P."/>
            <person name="Woyke T."/>
            <person name="Wu D."/>
            <person name="Tindall B."/>
            <person name="Pomrenke H.G."/>
            <person name="Brambilla E."/>
            <person name="Klenk H.-P."/>
            <person name="Eisen J.A."/>
        </authorList>
    </citation>
    <scope>NUCLEOTIDE SEQUENCE [LARGE SCALE GENOMIC DNA]</scope>
    <source>
        <strain>DSM 17132</strain>
    </source>
</reference>
<reference evidence="3 4" key="2">
    <citation type="journal article" date="2011" name="Stand. Genomic Sci.">
        <title>Complete genome sequence of Leadbetterella byssophila type strain (4M15).</title>
        <authorList>
            <person name="Abt B."/>
            <person name="Teshima H."/>
            <person name="Lucas S."/>
            <person name="Lapidus A."/>
            <person name="Del Rio T.G."/>
            <person name="Nolan M."/>
            <person name="Tice H."/>
            <person name="Cheng J.F."/>
            <person name="Pitluck S."/>
            <person name="Liolios K."/>
            <person name="Pagani I."/>
            <person name="Ivanova N."/>
            <person name="Mavromatis K."/>
            <person name="Pati A."/>
            <person name="Tapia R."/>
            <person name="Han C."/>
            <person name="Goodwin L."/>
            <person name="Chen A."/>
            <person name="Palaniappan K."/>
            <person name="Land M."/>
            <person name="Hauser L."/>
            <person name="Chang Y.J."/>
            <person name="Jeffries C.D."/>
            <person name="Rohde M."/>
            <person name="Goker M."/>
            <person name="Tindall B.J."/>
            <person name="Detter J.C."/>
            <person name="Woyke T."/>
            <person name="Bristow J."/>
            <person name="Eisen J.A."/>
            <person name="Markowitz V."/>
            <person name="Hugenholtz P."/>
            <person name="Klenk H.P."/>
            <person name="Kyrpides N.C."/>
        </authorList>
    </citation>
    <scope>NUCLEOTIDE SEQUENCE [LARGE SCALE GENOMIC DNA]</scope>
    <source>
        <strain evidence="4">DSM 17132 / JCM 16389 / KACC 11308 / NBRC 106382 / 4M15</strain>
    </source>
</reference>